<feature type="binding site" evidence="19">
    <location>
        <position position="452"/>
    </location>
    <ligand>
        <name>Ca(2+)</name>
        <dbReference type="ChEBI" id="CHEBI:29108"/>
        <label>2</label>
    </ligand>
</feature>
<comment type="cofactor">
    <cofactor evidence="19">
        <name>Ca(2+)</name>
        <dbReference type="ChEBI" id="CHEBI:29108"/>
    </cofactor>
    <text evidence="19">Binds 2 calcium ions per subunit.</text>
</comment>
<keyword evidence="14 21" id="KW-1015">Disulfide bond</keyword>
<evidence type="ECO:0000256" key="15">
    <source>
        <dbReference type="ARBA" id="ARBA00023180"/>
    </source>
</evidence>
<feature type="disulfide bond" evidence="21">
    <location>
        <begin position="331"/>
        <end position="336"/>
    </location>
</feature>
<feature type="binding site" evidence="19">
    <location>
        <position position="504"/>
    </location>
    <ligand>
        <name>Ca(2+)</name>
        <dbReference type="ChEBI" id="CHEBI:29108"/>
        <label>2</label>
    </ligand>
</feature>
<dbReference type="InterPro" id="IPR002016">
    <property type="entry name" value="Haem_peroxidase"/>
</dbReference>
<keyword evidence="6" id="KW-0964">Secreted</keyword>
<dbReference type="eggNOG" id="ENOG502QTJB">
    <property type="taxonomic scope" value="Eukaryota"/>
</dbReference>
<evidence type="ECO:0000256" key="14">
    <source>
        <dbReference type="ARBA" id="ARBA00023157"/>
    </source>
</evidence>
<evidence type="ECO:0000256" key="2">
    <source>
        <dbReference type="ARBA" id="ARBA00002322"/>
    </source>
</evidence>
<comment type="subcellular location">
    <subcellularLocation>
        <location evidence="3">Secreted</location>
    </subcellularLocation>
</comment>
<gene>
    <name evidence="24" type="ORF">L484_019224</name>
</gene>
<dbReference type="SUPFAM" id="SSF48113">
    <property type="entry name" value="Heme-dependent peroxidases"/>
    <property type="match status" value="1"/>
</dbReference>
<feature type="binding site" evidence="19">
    <location>
        <position position="337"/>
    </location>
    <ligand>
        <name>Ca(2+)</name>
        <dbReference type="ChEBI" id="CHEBI:29108"/>
        <label>1</label>
    </ligand>
</feature>
<organism evidence="24 25">
    <name type="scientific">Morus notabilis</name>
    <dbReference type="NCBI Taxonomy" id="981085"/>
    <lineage>
        <taxon>Eukaryota</taxon>
        <taxon>Viridiplantae</taxon>
        <taxon>Streptophyta</taxon>
        <taxon>Embryophyta</taxon>
        <taxon>Tracheophyta</taxon>
        <taxon>Spermatophyta</taxon>
        <taxon>Magnoliopsida</taxon>
        <taxon>eudicotyledons</taxon>
        <taxon>Gunneridae</taxon>
        <taxon>Pentapetalae</taxon>
        <taxon>rosids</taxon>
        <taxon>fabids</taxon>
        <taxon>Rosales</taxon>
        <taxon>Moraceae</taxon>
        <taxon>Moreae</taxon>
        <taxon>Morus</taxon>
    </lineage>
</organism>
<evidence type="ECO:0000313" key="24">
    <source>
        <dbReference type="EMBL" id="EXB51231.1"/>
    </source>
</evidence>
<name>W9R1D5_9ROSA</name>
<dbReference type="GO" id="GO:0140825">
    <property type="term" value="F:lactoperoxidase activity"/>
    <property type="evidence" value="ECO:0007669"/>
    <property type="project" value="UniProtKB-EC"/>
</dbReference>
<dbReference type="Pfam" id="PF00141">
    <property type="entry name" value="peroxidase"/>
    <property type="match status" value="1"/>
</dbReference>
<feature type="binding site" evidence="18">
    <location>
        <position position="421"/>
    </location>
    <ligand>
        <name>substrate</name>
    </ligand>
</feature>
<dbReference type="PANTHER" id="PTHR31517:SF17">
    <property type="entry name" value="PEROXIDASE 6"/>
    <property type="match status" value="1"/>
</dbReference>
<dbReference type="CDD" id="cd00693">
    <property type="entry name" value="secretory_peroxidase"/>
    <property type="match status" value="1"/>
</dbReference>
<feature type="binding site" evidence="19">
    <location>
        <position position="333"/>
    </location>
    <ligand>
        <name>Ca(2+)</name>
        <dbReference type="ChEBI" id="CHEBI:29108"/>
        <label>1</label>
    </ligand>
</feature>
<dbReference type="FunFam" id="1.10.420.10:FF:000001">
    <property type="entry name" value="Peroxidase"/>
    <property type="match status" value="1"/>
</dbReference>
<feature type="compositionally biased region" description="Polar residues" evidence="22">
    <location>
        <begin position="76"/>
        <end position="94"/>
    </location>
</feature>
<comment type="cofactor">
    <cofactor evidence="19">
        <name>heme b</name>
        <dbReference type="ChEBI" id="CHEBI:60344"/>
    </cofactor>
    <text evidence="19">Binds 1 heme b (iron(II)-protoporphyrin IX) group per subunit.</text>
</comment>
<dbReference type="Gene3D" id="1.10.520.10">
    <property type="match status" value="1"/>
</dbReference>
<dbReference type="Gene3D" id="1.10.420.10">
    <property type="entry name" value="Peroxidase, domain 2"/>
    <property type="match status" value="1"/>
</dbReference>
<dbReference type="InterPro" id="IPR019794">
    <property type="entry name" value="Peroxidases_AS"/>
</dbReference>
<evidence type="ECO:0000256" key="4">
    <source>
        <dbReference type="ARBA" id="ARBA00006873"/>
    </source>
</evidence>
<keyword evidence="10" id="KW-0732">Signal</keyword>
<dbReference type="EMBL" id="KE344035">
    <property type="protein sequence ID" value="EXB51231.1"/>
    <property type="molecule type" value="Genomic_DNA"/>
</dbReference>
<evidence type="ECO:0000256" key="3">
    <source>
        <dbReference type="ARBA" id="ARBA00004613"/>
    </source>
</evidence>
<keyword evidence="9 19" id="KW-0479">Metal-binding</keyword>
<evidence type="ECO:0000256" key="22">
    <source>
        <dbReference type="SAM" id="MobiDB-lite"/>
    </source>
</evidence>
<sequence>MSGSTDLEEITSSGVGSEEESVTITSGSSYVKRRLVASLPLLATNSLRSISTDGSLGGPRTLLATSEGERRGMNAKITSSRSHCSKTAWSSSSEQRGRGKSFLSERESLEDFSKAVRKLVDHNVLQVHPVLQNDIVHANVNKRSFVTFIITVKGEVVESLDEVQEVFSVPLSGVIKLNDHDSFLILAIFTTKISHHLKPAQERRLQFLTKQPLLEHLTYLISIEHRKNLQTYRSLSEQGRYLQSQRSLLKHGKHVLSAVNQSQNNKASAPASRKSQKKSTKPLPPEAFLSVTHYEKTCPDAEAIIQRRMRAWINQDPTLAPAIIRLHFHDCAVRGCDASVLLNHRGSERRAQASKTLRGFRVIDDIKSVLEKTCPKTVSCADILTAAARDATIFAGGPFWEVPFGRKDGRISMAKEADAVPHGRENVTGLIDFFKLRGLNMLDLVVLSGSHTIGRSSCFSLQHRLGKSPDRSLNVTYLNLLRNKCRSSPHNLVDLDVTTPKAFDTMYYTNLASKKGLLSTDQLLFSDERTSPFVSALVSQPQLFETQFAVSMVKLGNVQVKTRPIDKGEIRVNCNFVNAA</sequence>
<feature type="disulfide bond" evidence="21">
    <location>
        <begin position="458"/>
        <end position="485"/>
    </location>
</feature>
<keyword evidence="25" id="KW-1185">Reference proteome</keyword>
<evidence type="ECO:0000256" key="16">
    <source>
        <dbReference type="ARBA" id="ARBA00023324"/>
    </source>
</evidence>
<dbReference type="GO" id="GO:0006979">
    <property type="term" value="P:response to oxidative stress"/>
    <property type="evidence" value="ECO:0007669"/>
    <property type="project" value="InterPro"/>
</dbReference>
<evidence type="ECO:0000256" key="7">
    <source>
        <dbReference type="ARBA" id="ARBA00022559"/>
    </source>
</evidence>
<dbReference type="FunFam" id="1.10.520.10:FF:000006">
    <property type="entry name" value="Peroxidase"/>
    <property type="match status" value="1"/>
</dbReference>
<feature type="binding site" evidence="19">
    <location>
        <position position="499"/>
    </location>
    <ligand>
        <name>Ca(2+)</name>
        <dbReference type="ChEBI" id="CHEBI:29108"/>
        <label>2</label>
    </ligand>
</feature>
<feature type="active site" description="Proton acceptor" evidence="17">
    <location>
        <position position="329"/>
    </location>
</feature>
<evidence type="ECO:0000313" key="25">
    <source>
        <dbReference type="Proteomes" id="UP000030645"/>
    </source>
</evidence>
<evidence type="ECO:0000256" key="9">
    <source>
        <dbReference type="ARBA" id="ARBA00022723"/>
    </source>
</evidence>
<comment type="similarity">
    <text evidence="4">Belongs to the peroxidase family. Ascorbate peroxidase subfamily.</text>
</comment>
<feature type="binding site" description="axial binding residue" evidence="19">
    <location>
        <position position="451"/>
    </location>
    <ligand>
        <name>heme b</name>
        <dbReference type="ChEBI" id="CHEBI:60344"/>
    </ligand>
    <ligandPart>
        <name>Fe</name>
        <dbReference type="ChEBI" id="CHEBI:18248"/>
    </ligandPart>
</feature>
<reference evidence="25" key="1">
    <citation type="submission" date="2013-01" db="EMBL/GenBank/DDBJ databases">
        <title>Draft Genome Sequence of a Mulberry Tree, Morus notabilis C.K. Schneid.</title>
        <authorList>
            <person name="He N."/>
            <person name="Zhao S."/>
        </authorList>
    </citation>
    <scope>NUCLEOTIDE SEQUENCE</scope>
</reference>
<keyword evidence="11 19" id="KW-0106">Calcium</keyword>
<keyword evidence="16" id="KW-0376">Hydrogen peroxide</keyword>
<evidence type="ECO:0000256" key="20">
    <source>
        <dbReference type="PIRSR" id="PIRSR600823-4"/>
    </source>
</evidence>
<dbReference type="AlphaFoldDB" id="W9R1D5"/>
<accession>W9R1D5</accession>
<evidence type="ECO:0000256" key="18">
    <source>
        <dbReference type="PIRSR" id="PIRSR600823-2"/>
    </source>
</evidence>
<feature type="binding site" evidence="19">
    <location>
        <position position="339"/>
    </location>
    <ligand>
        <name>Ca(2+)</name>
        <dbReference type="ChEBI" id="CHEBI:29108"/>
        <label>1</label>
    </ligand>
</feature>
<feature type="disulfide bond" evidence="21">
    <location>
        <begin position="380"/>
        <end position="574"/>
    </location>
</feature>
<feature type="region of interest" description="Disordered" evidence="22">
    <location>
        <begin position="1"/>
        <end position="24"/>
    </location>
</feature>
<dbReference type="PRINTS" id="PR00461">
    <property type="entry name" value="PLPEROXIDASE"/>
</dbReference>
<comment type="function">
    <text evidence="2">Removal of H(2)O(2), oxidation of toxic reductants, biosynthesis and degradation of lignin, suberization, auxin catabolism, response to environmental stresses such as wounding, pathogen attack and oxidative stress. These functions might be dependent on each isozyme/isoform in each plant tissue.</text>
</comment>
<dbReference type="PANTHER" id="PTHR31517">
    <property type="match status" value="1"/>
</dbReference>
<evidence type="ECO:0000256" key="19">
    <source>
        <dbReference type="PIRSR" id="PIRSR600823-3"/>
    </source>
</evidence>
<keyword evidence="8" id="KW-0349">Heme</keyword>
<evidence type="ECO:0000256" key="17">
    <source>
        <dbReference type="PIRSR" id="PIRSR600823-1"/>
    </source>
</evidence>
<evidence type="ECO:0000256" key="12">
    <source>
        <dbReference type="ARBA" id="ARBA00023002"/>
    </source>
</evidence>
<dbReference type="GO" id="GO:0046872">
    <property type="term" value="F:metal ion binding"/>
    <property type="evidence" value="ECO:0007669"/>
    <property type="project" value="UniProtKB-KW"/>
</dbReference>
<protein>
    <recommendedName>
        <fullName evidence="5">peroxidase</fullName>
        <ecNumber evidence="5">1.11.1.7</ecNumber>
    </recommendedName>
</protein>
<dbReference type="InterPro" id="IPR010255">
    <property type="entry name" value="Haem_peroxidase_sf"/>
</dbReference>
<dbReference type="InterPro" id="IPR033905">
    <property type="entry name" value="Secretory_peroxidase"/>
</dbReference>
<dbReference type="GO" id="GO:0042744">
    <property type="term" value="P:hydrogen peroxide catabolic process"/>
    <property type="evidence" value="ECO:0007669"/>
    <property type="project" value="UniProtKB-KW"/>
</dbReference>
<keyword evidence="7 24" id="KW-0575">Peroxidase</keyword>
<feature type="region of interest" description="Disordered" evidence="22">
    <location>
        <begin position="58"/>
        <end position="101"/>
    </location>
</feature>
<comment type="catalytic activity">
    <reaction evidence="1">
        <text>2 a phenolic donor + H2O2 = 2 a phenolic radical donor + 2 H2O</text>
        <dbReference type="Rhea" id="RHEA:56136"/>
        <dbReference type="ChEBI" id="CHEBI:15377"/>
        <dbReference type="ChEBI" id="CHEBI:16240"/>
        <dbReference type="ChEBI" id="CHEBI:139520"/>
        <dbReference type="ChEBI" id="CHEBI:139521"/>
        <dbReference type="EC" id="1.11.1.7"/>
    </reaction>
</comment>
<dbReference type="PROSITE" id="PS50873">
    <property type="entry name" value="PEROXIDASE_4"/>
    <property type="match status" value="1"/>
</dbReference>
<dbReference type="PROSITE" id="PS00435">
    <property type="entry name" value="PEROXIDASE_1"/>
    <property type="match status" value="1"/>
</dbReference>
<evidence type="ECO:0000256" key="1">
    <source>
        <dbReference type="ARBA" id="ARBA00000189"/>
    </source>
</evidence>
<dbReference type="PRINTS" id="PR00458">
    <property type="entry name" value="PEROXIDASE"/>
</dbReference>
<feature type="site" description="Transition state stabilizer" evidence="20">
    <location>
        <position position="325"/>
    </location>
</feature>
<dbReference type="STRING" id="981085.W9R1D5"/>
<feature type="binding site" evidence="19">
    <location>
        <position position="330"/>
    </location>
    <ligand>
        <name>Ca(2+)</name>
        <dbReference type="ChEBI" id="CHEBI:29108"/>
        <label>1</label>
    </ligand>
</feature>
<keyword evidence="15" id="KW-0325">Glycoprotein</keyword>
<feature type="domain" description="Plant heme peroxidase family profile" evidence="23">
    <location>
        <begin position="288"/>
        <end position="578"/>
    </location>
</feature>
<keyword evidence="13 19" id="KW-0408">Iron</keyword>
<keyword evidence="12" id="KW-0560">Oxidoreductase</keyword>
<evidence type="ECO:0000256" key="13">
    <source>
        <dbReference type="ARBA" id="ARBA00023004"/>
    </source>
</evidence>
<dbReference type="Proteomes" id="UP000030645">
    <property type="component" value="Unassembled WGS sequence"/>
</dbReference>
<dbReference type="PROSITE" id="PS00436">
    <property type="entry name" value="PEROXIDASE_2"/>
    <property type="match status" value="1"/>
</dbReference>
<feature type="region of interest" description="Disordered" evidence="22">
    <location>
        <begin position="260"/>
        <end position="285"/>
    </location>
</feature>
<evidence type="ECO:0000256" key="8">
    <source>
        <dbReference type="ARBA" id="ARBA00022617"/>
    </source>
</evidence>
<dbReference type="InterPro" id="IPR019793">
    <property type="entry name" value="Peroxidases_heam-ligand_BS"/>
</dbReference>
<dbReference type="GO" id="GO:0005576">
    <property type="term" value="C:extracellular region"/>
    <property type="evidence" value="ECO:0007669"/>
    <property type="project" value="UniProtKB-SubCell"/>
</dbReference>
<dbReference type="GO" id="GO:0020037">
    <property type="term" value="F:heme binding"/>
    <property type="evidence" value="ECO:0007669"/>
    <property type="project" value="InterPro"/>
</dbReference>
<feature type="binding site" evidence="19">
    <location>
        <position position="496"/>
    </location>
    <ligand>
        <name>Ca(2+)</name>
        <dbReference type="ChEBI" id="CHEBI:29108"/>
        <label>2</label>
    </ligand>
</feature>
<feature type="disulfide bond" evidence="21">
    <location>
        <begin position="298"/>
        <end position="374"/>
    </location>
</feature>
<evidence type="ECO:0000256" key="21">
    <source>
        <dbReference type="PIRSR" id="PIRSR600823-5"/>
    </source>
</evidence>
<evidence type="ECO:0000259" key="23">
    <source>
        <dbReference type="PROSITE" id="PS50873"/>
    </source>
</evidence>
<evidence type="ECO:0000256" key="6">
    <source>
        <dbReference type="ARBA" id="ARBA00022525"/>
    </source>
</evidence>
<dbReference type="EC" id="1.11.1.7" evidence="5"/>
<feature type="binding site" evidence="19">
    <location>
        <position position="335"/>
    </location>
    <ligand>
        <name>Ca(2+)</name>
        <dbReference type="ChEBI" id="CHEBI:29108"/>
        <label>1</label>
    </ligand>
</feature>
<proteinExistence type="inferred from homology"/>
<evidence type="ECO:0000256" key="5">
    <source>
        <dbReference type="ARBA" id="ARBA00012313"/>
    </source>
</evidence>
<dbReference type="InterPro" id="IPR000823">
    <property type="entry name" value="Peroxidase_pln"/>
</dbReference>
<feature type="binding site" evidence="19">
    <location>
        <position position="348"/>
    </location>
    <ligand>
        <name>Ca(2+)</name>
        <dbReference type="ChEBI" id="CHEBI:29108"/>
        <label>1</label>
    </ligand>
</feature>
<evidence type="ECO:0000256" key="10">
    <source>
        <dbReference type="ARBA" id="ARBA00022729"/>
    </source>
</evidence>
<evidence type="ECO:0000256" key="11">
    <source>
        <dbReference type="ARBA" id="ARBA00022837"/>
    </source>
</evidence>